<dbReference type="OrthoDB" id="4507347at2759"/>
<proteinExistence type="predicted"/>
<dbReference type="SUPFAM" id="SSF55486">
    <property type="entry name" value="Metalloproteases ('zincins'), catalytic domain"/>
    <property type="match status" value="1"/>
</dbReference>
<dbReference type="Proteomes" id="UP000799750">
    <property type="component" value="Unassembled WGS sequence"/>
</dbReference>
<dbReference type="GO" id="GO:0008237">
    <property type="term" value="F:metallopeptidase activity"/>
    <property type="evidence" value="ECO:0007669"/>
    <property type="project" value="InterPro"/>
</dbReference>
<accession>A0A6A6QH13</accession>
<evidence type="ECO:0000313" key="1">
    <source>
        <dbReference type="EMBL" id="KAF2491698.1"/>
    </source>
</evidence>
<dbReference type="InterPro" id="IPR024079">
    <property type="entry name" value="MetalloPept_cat_dom_sf"/>
</dbReference>
<sequence>MDSKTRITLMPLVVMRCINPITGYMIDPVSCTGDDLTFVRDGMNAAFQMADNAFQETQGSLHEKTLELIRWLLPKHTIDKYTSGQMQDGVADINEAGIPFAGKNVHFTTESMPINWILEVFGGIISMRNEVSDERRMNTMDVKVFCNTDRYKKRDDNLWWDEDIEEVMTGGDEDTPVTESPGARCYAKVNQIPTVMFTSEGPDYDLITICPPFLAIAKKRKWKLSDGFGRSFLAKVASYMNLPTLYSKLKFSPIDLMSLFEKTLVHELTHTQAGGDKDDVEGFDSYGWKNCRRIAQYPEDKVVEEGQATNNADTFALFASAISLRLKSPPLYVKQDGKVTSKYETPSPNG</sequence>
<dbReference type="EMBL" id="MU004195">
    <property type="protein sequence ID" value="KAF2491698.1"/>
    <property type="molecule type" value="Genomic_DNA"/>
</dbReference>
<keyword evidence="2" id="KW-1185">Reference proteome</keyword>
<evidence type="ECO:0000313" key="2">
    <source>
        <dbReference type="Proteomes" id="UP000799750"/>
    </source>
</evidence>
<evidence type="ECO:0008006" key="3">
    <source>
        <dbReference type="Google" id="ProtNLM"/>
    </source>
</evidence>
<name>A0A6A6QH13_9PEZI</name>
<protein>
    <recommendedName>
        <fullName evidence="3">Lysine-specific metallo-endopeptidase domain-containing protein</fullName>
    </recommendedName>
</protein>
<dbReference type="Gene3D" id="3.40.390.10">
    <property type="entry name" value="Collagenase (Catalytic Domain)"/>
    <property type="match status" value="1"/>
</dbReference>
<reference evidence="1" key="1">
    <citation type="journal article" date="2020" name="Stud. Mycol.">
        <title>101 Dothideomycetes genomes: a test case for predicting lifestyles and emergence of pathogens.</title>
        <authorList>
            <person name="Haridas S."/>
            <person name="Albert R."/>
            <person name="Binder M."/>
            <person name="Bloem J."/>
            <person name="Labutti K."/>
            <person name="Salamov A."/>
            <person name="Andreopoulos B."/>
            <person name="Baker S."/>
            <person name="Barry K."/>
            <person name="Bills G."/>
            <person name="Bluhm B."/>
            <person name="Cannon C."/>
            <person name="Castanera R."/>
            <person name="Culley D."/>
            <person name="Daum C."/>
            <person name="Ezra D."/>
            <person name="Gonzalez J."/>
            <person name="Henrissat B."/>
            <person name="Kuo A."/>
            <person name="Liang C."/>
            <person name="Lipzen A."/>
            <person name="Lutzoni F."/>
            <person name="Magnuson J."/>
            <person name="Mondo S."/>
            <person name="Nolan M."/>
            <person name="Ohm R."/>
            <person name="Pangilinan J."/>
            <person name="Park H.-J."/>
            <person name="Ramirez L."/>
            <person name="Alfaro M."/>
            <person name="Sun H."/>
            <person name="Tritt A."/>
            <person name="Yoshinaga Y."/>
            <person name="Zwiers L.-H."/>
            <person name="Turgeon B."/>
            <person name="Goodwin S."/>
            <person name="Spatafora J."/>
            <person name="Crous P."/>
            <person name="Grigoriev I."/>
        </authorList>
    </citation>
    <scope>NUCLEOTIDE SEQUENCE</scope>
    <source>
        <strain evidence="1">CBS 269.34</strain>
    </source>
</reference>
<dbReference type="AlphaFoldDB" id="A0A6A6QH13"/>
<organism evidence="1 2">
    <name type="scientific">Lophium mytilinum</name>
    <dbReference type="NCBI Taxonomy" id="390894"/>
    <lineage>
        <taxon>Eukaryota</taxon>
        <taxon>Fungi</taxon>
        <taxon>Dikarya</taxon>
        <taxon>Ascomycota</taxon>
        <taxon>Pezizomycotina</taxon>
        <taxon>Dothideomycetes</taxon>
        <taxon>Pleosporomycetidae</taxon>
        <taxon>Mytilinidiales</taxon>
        <taxon>Mytilinidiaceae</taxon>
        <taxon>Lophium</taxon>
    </lineage>
</organism>
<gene>
    <name evidence="1" type="ORF">BU16DRAFT_594765</name>
</gene>